<dbReference type="AlphaFoldDB" id="A0A1I8EGD3"/>
<reference evidence="1" key="1">
    <citation type="submission" date="2016-11" db="UniProtKB">
        <authorList>
            <consortium name="WormBaseParasite"/>
        </authorList>
    </citation>
    <scope>IDENTIFICATION</scope>
    <source>
        <strain evidence="1">pt0022</strain>
    </source>
</reference>
<accession>A0A1I8EGD3</accession>
<dbReference type="WBParaSite" id="maker-PairedContig_1944-snap-gene-1.13-mRNA-1">
    <property type="protein sequence ID" value="maker-PairedContig_1944-snap-gene-1.13-mRNA-1"/>
    <property type="gene ID" value="maker-PairedContig_1944-snap-gene-1.13"/>
</dbReference>
<protein>
    <submittedName>
        <fullName evidence="1">Uncharacterized protein</fullName>
    </submittedName>
</protein>
<sequence length="109" mass="12641">MINEDKMKGKANNRLSDVTVVKTDEYFFLDFFGWILKKVLSFIIYHLNLHLGVNRGFCGNCDRCEDRPVRCDVVGVLLDTWLPSICASLKRVISIWNLNELVSIVVEYR</sequence>
<organism evidence="1">
    <name type="scientific">Wuchereria bancrofti</name>
    <dbReference type="NCBI Taxonomy" id="6293"/>
    <lineage>
        <taxon>Eukaryota</taxon>
        <taxon>Metazoa</taxon>
        <taxon>Ecdysozoa</taxon>
        <taxon>Nematoda</taxon>
        <taxon>Chromadorea</taxon>
        <taxon>Rhabditida</taxon>
        <taxon>Spirurina</taxon>
        <taxon>Spiruromorpha</taxon>
        <taxon>Filarioidea</taxon>
        <taxon>Onchocercidae</taxon>
        <taxon>Wuchereria</taxon>
    </lineage>
</organism>
<proteinExistence type="predicted"/>
<evidence type="ECO:0000313" key="1">
    <source>
        <dbReference type="WBParaSite" id="maker-PairedContig_1944-snap-gene-1.13-mRNA-1"/>
    </source>
</evidence>
<name>A0A1I8EGD3_WUCBA</name>